<evidence type="ECO:0000256" key="1">
    <source>
        <dbReference type="SAM" id="MobiDB-lite"/>
    </source>
</evidence>
<reference evidence="2" key="1">
    <citation type="submission" date="2021-01" db="UniProtKB">
        <authorList>
            <consortium name="EnsemblMetazoa"/>
        </authorList>
    </citation>
    <scope>IDENTIFICATION</scope>
</reference>
<dbReference type="Proteomes" id="UP000594262">
    <property type="component" value="Unplaced"/>
</dbReference>
<evidence type="ECO:0000313" key="2">
    <source>
        <dbReference type="EnsemblMetazoa" id="CLYHEMP024190.3"/>
    </source>
</evidence>
<dbReference type="EnsemblMetazoa" id="CLYHEMT024190.3">
    <property type="protein sequence ID" value="CLYHEMP024190.3"/>
    <property type="gene ID" value="CLYHEMG024190"/>
</dbReference>
<keyword evidence="3" id="KW-1185">Reference proteome</keyword>
<proteinExistence type="predicted"/>
<feature type="compositionally biased region" description="Acidic residues" evidence="1">
    <location>
        <begin position="559"/>
        <end position="569"/>
    </location>
</feature>
<feature type="compositionally biased region" description="Basic and acidic residues" evidence="1">
    <location>
        <begin position="520"/>
        <end position="558"/>
    </location>
</feature>
<dbReference type="EnsemblMetazoa" id="CLYHEMT024190.2">
    <property type="protein sequence ID" value="CLYHEMP024190.2"/>
    <property type="gene ID" value="CLYHEMG024190"/>
</dbReference>
<accession>A0A7M5XJR6</accession>
<dbReference type="AlphaFoldDB" id="A0A7M5XJR6"/>
<dbReference type="SUPFAM" id="SSF52540">
    <property type="entry name" value="P-loop containing nucleoside triphosphate hydrolases"/>
    <property type="match status" value="1"/>
</dbReference>
<sequence length="569" mass="64431">MKKVSKQSDIVNALSYKENLFTREYYQSKENYLPDYLYALIETANQDPTIPIVEPVRDCGIQSWDGRSSIWVFPHSEFTLITLRVDDEGVTRVNPEDVGLGFTTTKFYTKQLLSIREFTNANFDPAKLVLERVRRDYFSINSPPFFATLGAMAYAINIKRFNSPMDHPFVPVVIGGAGSGKSTAVQLIFSIVGITKSIILPTESGLDEELSKSSAPVWWEDVEDRNTAFESTTMWVYDKSAKKKKNSHEMANTVPICTSNGLFFKDYEGVRLKRLLERIIVIPYKKNPQFGNFNDSYEFNQTIAEFVGLAQALLPILLKIDFHEQQYRALASSVLEDFPEIHQSRDIHNYGLLLNSMAMVMDNLEMSIEDITETSHQFVRDFLIPFITPFHQRYEVKENTTDRNKLHRLLTQAIKPETRHLIIVSKTVGCTCGDAVGLPLTQINRLTTIPVDQIRNFVVKNGLGCSGKKINLTNNNGRIQYHGIHVRKNFVSQELLDIIEGNVQQDDKANEANDDQDEANNDKANEANDDKANGANDDKANEANDDKANEANDDKANEANDDQDEANDD</sequence>
<evidence type="ECO:0000313" key="3">
    <source>
        <dbReference type="Proteomes" id="UP000594262"/>
    </source>
</evidence>
<dbReference type="InterPro" id="IPR027417">
    <property type="entry name" value="P-loop_NTPase"/>
</dbReference>
<name>A0A7M5XJR6_9CNID</name>
<protein>
    <submittedName>
        <fullName evidence="2">Uncharacterized protein</fullName>
    </submittedName>
</protein>
<dbReference type="EnsemblMetazoa" id="CLYHEMT024190.1">
    <property type="protein sequence ID" value="CLYHEMP024190.1"/>
    <property type="gene ID" value="CLYHEMG024190"/>
</dbReference>
<organism evidence="2 3">
    <name type="scientific">Clytia hemisphaerica</name>
    <dbReference type="NCBI Taxonomy" id="252671"/>
    <lineage>
        <taxon>Eukaryota</taxon>
        <taxon>Metazoa</taxon>
        <taxon>Cnidaria</taxon>
        <taxon>Hydrozoa</taxon>
        <taxon>Hydroidolina</taxon>
        <taxon>Leptothecata</taxon>
        <taxon>Obeliida</taxon>
        <taxon>Clytiidae</taxon>
        <taxon>Clytia</taxon>
    </lineage>
</organism>
<feature type="region of interest" description="Disordered" evidence="1">
    <location>
        <begin position="506"/>
        <end position="569"/>
    </location>
</feature>
<dbReference type="EnsemblMetazoa" id="CLYHEMT024190.4">
    <property type="protein sequence ID" value="CLYHEMP024190.4"/>
    <property type="gene ID" value="CLYHEMG024190"/>
</dbReference>